<organism evidence="3 4">
    <name type="scientific">Chitinophaga lutea</name>
    <dbReference type="NCBI Taxonomy" id="2488634"/>
    <lineage>
        <taxon>Bacteria</taxon>
        <taxon>Pseudomonadati</taxon>
        <taxon>Bacteroidota</taxon>
        <taxon>Chitinophagia</taxon>
        <taxon>Chitinophagales</taxon>
        <taxon>Chitinophagaceae</taxon>
        <taxon>Chitinophaga</taxon>
    </lineage>
</organism>
<name>A0A3N4PQL9_9BACT</name>
<dbReference type="InterPro" id="IPR029058">
    <property type="entry name" value="AB_hydrolase_fold"/>
</dbReference>
<dbReference type="AlphaFoldDB" id="A0A3N4PQL9"/>
<dbReference type="Gene3D" id="3.40.50.1820">
    <property type="entry name" value="alpha/beta hydrolase"/>
    <property type="match status" value="1"/>
</dbReference>
<evidence type="ECO:0000256" key="1">
    <source>
        <dbReference type="SAM" id="SignalP"/>
    </source>
</evidence>
<reference evidence="3 4" key="1">
    <citation type="submission" date="2018-11" db="EMBL/GenBank/DDBJ databases">
        <title>Chitinophaga lutea sp.nov., isolate from arsenic contaminated soil.</title>
        <authorList>
            <person name="Zong Y."/>
        </authorList>
    </citation>
    <scope>NUCLEOTIDE SEQUENCE [LARGE SCALE GENOMIC DNA]</scope>
    <source>
        <strain evidence="3 4">ZY74</strain>
    </source>
</reference>
<protein>
    <submittedName>
        <fullName evidence="3">Alpha/beta hydrolase</fullName>
    </submittedName>
</protein>
<dbReference type="Proteomes" id="UP000278351">
    <property type="component" value="Unassembled WGS sequence"/>
</dbReference>
<evidence type="ECO:0000259" key="2">
    <source>
        <dbReference type="Pfam" id="PF00561"/>
    </source>
</evidence>
<dbReference type="RefSeq" id="WP_123848188.1">
    <property type="nucleotide sequence ID" value="NZ_RPDH01000002.1"/>
</dbReference>
<feature type="signal peptide" evidence="1">
    <location>
        <begin position="1"/>
        <end position="22"/>
    </location>
</feature>
<feature type="chain" id="PRO_5018255520" evidence="1">
    <location>
        <begin position="23"/>
        <end position="290"/>
    </location>
</feature>
<accession>A0A3N4PQL9</accession>
<keyword evidence="1" id="KW-0732">Signal</keyword>
<gene>
    <name evidence="3" type="ORF">EGT74_19490</name>
</gene>
<dbReference type="InterPro" id="IPR000073">
    <property type="entry name" value="AB_hydrolase_1"/>
</dbReference>
<dbReference type="PRINTS" id="PR00111">
    <property type="entry name" value="ABHYDROLASE"/>
</dbReference>
<dbReference type="OrthoDB" id="2247630at2"/>
<evidence type="ECO:0000313" key="4">
    <source>
        <dbReference type="Proteomes" id="UP000278351"/>
    </source>
</evidence>
<dbReference type="GO" id="GO:0017171">
    <property type="term" value="F:serine hydrolase activity"/>
    <property type="evidence" value="ECO:0007669"/>
    <property type="project" value="TreeGrafter"/>
</dbReference>
<dbReference type="PANTHER" id="PTHR46331">
    <property type="entry name" value="VALACYCLOVIR HYDROLASE"/>
    <property type="match status" value="1"/>
</dbReference>
<dbReference type="EMBL" id="RPDH01000002">
    <property type="protein sequence ID" value="RPE09995.1"/>
    <property type="molecule type" value="Genomic_DNA"/>
</dbReference>
<keyword evidence="3" id="KW-0378">Hydrolase</keyword>
<keyword evidence="4" id="KW-1185">Reference proteome</keyword>
<dbReference type="PANTHER" id="PTHR46331:SF2">
    <property type="entry name" value="VALACYCLOVIR HYDROLASE"/>
    <property type="match status" value="1"/>
</dbReference>
<dbReference type="PROSITE" id="PS51257">
    <property type="entry name" value="PROKAR_LIPOPROTEIN"/>
    <property type="match status" value="1"/>
</dbReference>
<feature type="domain" description="AB hydrolase-1" evidence="2">
    <location>
        <begin position="52"/>
        <end position="170"/>
    </location>
</feature>
<comment type="caution">
    <text evidence="3">The sequence shown here is derived from an EMBL/GenBank/DDBJ whole genome shotgun (WGS) entry which is preliminary data.</text>
</comment>
<sequence>MKRSKWLFCCLALFACSEAADAQNTNNTAAKTGYASVNGLKMYYEIHGDGQPLLLLHGSHATIETTFGPMIPALKQHHKVIAVELQGHGHTADIDRQITCEAMADDISALINQLKLEKVDILGYSMGSGVALNVAIKHPELIRKMVLLSPVYKSEGIQPDYWPMLPTIKPEIFEGSPVKQAYDSVAPDPKNWPVLVDKLKTIYTRGFDWNKQKISTIKSPVMVVIGDADMVKAEHAVEMFRIFGGGQFGDLKGLPNSQLAILPATTHVGMLFRSDWLLPMIQSFLDQPVK</sequence>
<dbReference type="SUPFAM" id="SSF53474">
    <property type="entry name" value="alpha/beta-Hydrolases"/>
    <property type="match status" value="1"/>
</dbReference>
<proteinExistence type="predicted"/>
<evidence type="ECO:0000313" key="3">
    <source>
        <dbReference type="EMBL" id="RPE09995.1"/>
    </source>
</evidence>
<dbReference type="Pfam" id="PF00561">
    <property type="entry name" value="Abhydrolase_1"/>
    <property type="match status" value="1"/>
</dbReference>